<evidence type="ECO:0000313" key="3">
    <source>
        <dbReference type="EMBL" id="TQN37761.1"/>
    </source>
</evidence>
<keyword evidence="2" id="KW-0812">Transmembrane</keyword>
<feature type="region of interest" description="Disordered" evidence="1">
    <location>
        <begin position="1"/>
        <end position="22"/>
    </location>
</feature>
<gene>
    <name evidence="3" type="ORF">FHU33_4427</name>
</gene>
<feature type="transmembrane region" description="Helical" evidence="2">
    <location>
        <begin position="135"/>
        <end position="154"/>
    </location>
</feature>
<name>A0A543P113_9ACTN</name>
<evidence type="ECO:0000313" key="4">
    <source>
        <dbReference type="Proteomes" id="UP000319865"/>
    </source>
</evidence>
<comment type="caution">
    <text evidence="3">The sequence shown here is derived from an EMBL/GenBank/DDBJ whole genome shotgun (WGS) entry which is preliminary data.</text>
</comment>
<feature type="transmembrane region" description="Helical" evidence="2">
    <location>
        <begin position="100"/>
        <end position="120"/>
    </location>
</feature>
<evidence type="ECO:0000256" key="2">
    <source>
        <dbReference type="SAM" id="Phobius"/>
    </source>
</evidence>
<dbReference type="Proteomes" id="UP000319865">
    <property type="component" value="Unassembled WGS sequence"/>
</dbReference>
<keyword evidence="2" id="KW-0472">Membrane</keyword>
<dbReference type="RefSeq" id="WP_142027681.1">
    <property type="nucleotide sequence ID" value="NZ_VFQE01000002.1"/>
</dbReference>
<proteinExistence type="predicted"/>
<reference evidence="3 4" key="1">
    <citation type="submission" date="2019-06" db="EMBL/GenBank/DDBJ databases">
        <title>Sequencing the genomes of 1000 actinobacteria strains.</title>
        <authorList>
            <person name="Klenk H.-P."/>
        </authorList>
    </citation>
    <scope>NUCLEOTIDE SEQUENCE [LARGE SCALE GENOMIC DNA]</scope>
    <source>
        <strain evidence="3 4">DSM 46837</strain>
    </source>
</reference>
<feature type="transmembrane region" description="Helical" evidence="2">
    <location>
        <begin position="75"/>
        <end position="93"/>
    </location>
</feature>
<protein>
    <submittedName>
        <fullName evidence="3">Uncharacterized protein DUF4383</fullName>
    </submittedName>
</protein>
<dbReference type="Pfam" id="PF14325">
    <property type="entry name" value="DUF4383"/>
    <property type="match status" value="1"/>
</dbReference>
<evidence type="ECO:0000256" key="1">
    <source>
        <dbReference type="SAM" id="MobiDB-lite"/>
    </source>
</evidence>
<organism evidence="3 4">
    <name type="scientific">Blastococcus colisei</name>
    <dbReference type="NCBI Taxonomy" id="1564162"/>
    <lineage>
        <taxon>Bacteria</taxon>
        <taxon>Bacillati</taxon>
        <taxon>Actinomycetota</taxon>
        <taxon>Actinomycetes</taxon>
        <taxon>Geodermatophilales</taxon>
        <taxon>Geodermatophilaceae</taxon>
        <taxon>Blastococcus</taxon>
    </lineage>
</organism>
<keyword evidence="4" id="KW-1185">Reference proteome</keyword>
<accession>A0A543P113</accession>
<dbReference type="EMBL" id="VFQE01000002">
    <property type="protein sequence ID" value="TQN37761.1"/>
    <property type="molecule type" value="Genomic_DNA"/>
</dbReference>
<feature type="transmembrane region" description="Helical" evidence="2">
    <location>
        <begin position="37"/>
        <end position="55"/>
    </location>
</feature>
<dbReference type="AlphaFoldDB" id="A0A543P113"/>
<feature type="compositionally biased region" description="Basic residues" evidence="1">
    <location>
        <begin position="1"/>
        <end position="11"/>
    </location>
</feature>
<keyword evidence="2" id="KW-1133">Transmembrane helix</keyword>
<dbReference type="OrthoDB" id="5187794at2"/>
<sequence>MQLRHFPHRRTTGNSEPAPTGDGAPAYDARIFIVQRIGALAVAAVILLFGLLGFAGGLDFFSTDGEPILGMSSNGLLSTISVLTAVVLVVAALRSPRVASTVMIVVGTLFLLSALANLAALRTSFNVLAFEMENVVFSVVAGLVLLLLGAYGRVSGNLPADSPYARPVPDDVDPPESFPSTPAEFAAERAMREAELAMVNHVATEDQRRRVAAMAEVHSRGDRRRVWMEFDGPSS</sequence>